<dbReference type="RefSeq" id="WP_163950251.1">
    <property type="nucleotide sequence ID" value="NZ_JAAIKC010000007.1"/>
</dbReference>
<feature type="region of interest" description="Disordered" evidence="1">
    <location>
        <begin position="1"/>
        <end position="47"/>
    </location>
</feature>
<reference evidence="2" key="1">
    <citation type="submission" date="2020-02" db="EMBL/GenBank/DDBJ databases">
        <authorList>
            <person name="Shen X.-R."/>
            <person name="Zhang Y.-X."/>
        </authorList>
    </citation>
    <scope>NUCLEOTIDE SEQUENCE</scope>
    <source>
        <strain evidence="2">SYP-B3998</strain>
    </source>
</reference>
<dbReference type="EMBL" id="JAAIKC010000007">
    <property type="protein sequence ID" value="NEW08090.1"/>
    <property type="molecule type" value="Genomic_DNA"/>
</dbReference>
<evidence type="ECO:0000313" key="2">
    <source>
        <dbReference type="EMBL" id="NEW08090.1"/>
    </source>
</evidence>
<proteinExistence type="predicted"/>
<feature type="compositionally biased region" description="Basic residues" evidence="1">
    <location>
        <begin position="33"/>
        <end position="42"/>
    </location>
</feature>
<name>A0A6G4A173_9BACL</name>
<gene>
    <name evidence="2" type="ORF">GK047_18985</name>
</gene>
<protein>
    <submittedName>
        <fullName evidence="2">Uncharacterized protein</fullName>
    </submittedName>
</protein>
<organism evidence="2">
    <name type="scientific">Paenibacillus sp. SYP-B3998</name>
    <dbReference type="NCBI Taxonomy" id="2678564"/>
    <lineage>
        <taxon>Bacteria</taxon>
        <taxon>Bacillati</taxon>
        <taxon>Bacillota</taxon>
        <taxon>Bacilli</taxon>
        <taxon>Bacillales</taxon>
        <taxon>Paenibacillaceae</taxon>
        <taxon>Paenibacillus</taxon>
    </lineage>
</organism>
<sequence>MAKSVRKSASTKVSVRDRASNIPGWNIKNHAASSKKPRKREKGKPSLAKYRRRVWKQYRTWNNSEESSRVEDRHGMKDNAVNWYMLQ</sequence>
<dbReference type="AlphaFoldDB" id="A0A6G4A173"/>
<accession>A0A6G4A173</accession>
<comment type="caution">
    <text evidence="2">The sequence shown here is derived from an EMBL/GenBank/DDBJ whole genome shotgun (WGS) entry which is preliminary data.</text>
</comment>
<evidence type="ECO:0000256" key="1">
    <source>
        <dbReference type="SAM" id="MobiDB-lite"/>
    </source>
</evidence>